<evidence type="ECO:0000256" key="7">
    <source>
        <dbReference type="RuleBase" id="RU365071"/>
    </source>
</evidence>
<dbReference type="AlphaFoldDB" id="B9G1R1"/>
<keyword evidence="3 7" id="KW-0227">DNA damage</keyword>
<dbReference type="GO" id="GO:0005634">
    <property type="term" value="C:nucleus"/>
    <property type="evidence" value="ECO:0007669"/>
    <property type="project" value="UniProtKB-SubCell"/>
</dbReference>
<comment type="subcellular location">
    <subcellularLocation>
        <location evidence="1 7">Nucleus</location>
    </subcellularLocation>
</comment>
<keyword evidence="6 7" id="KW-0539">Nucleus</keyword>
<evidence type="ECO:0000256" key="4">
    <source>
        <dbReference type="ARBA" id="ARBA00023172"/>
    </source>
</evidence>
<evidence type="ECO:0000313" key="10">
    <source>
        <dbReference type="EMBL" id="EEE68978.1"/>
    </source>
</evidence>
<evidence type="ECO:0000256" key="8">
    <source>
        <dbReference type="SAM" id="MobiDB-lite"/>
    </source>
</evidence>
<feature type="region of interest" description="Disordered" evidence="8">
    <location>
        <begin position="1"/>
        <end position="47"/>
    </location>
</feature>
<gene>
    <name evidence="10" type="ORF">OsJ_27897</name>
</gene>
<protein>
    <recommendedName>
        <fullName evidence="7">Non-structural maintenance of chromosomes element 4</fullName>
    </recommendedName>
</protein>
<comment type="function">
    <text evidence="7">Component of the SMC5-SMC6 complex, that promotes sister chromatid alignment after DNA damage and facilitates double-stranded DNA breaks (DSBs) repair via homologous recombination between sister chromatids.</text>
</comment>
<evidence type="ECO:0000256" key="3">
    <source>
        <dbReference type="ARBA" id="ARBA00022763"/>
    </source>
</evidence>
<organism evidence="10">
    <name type="scientific">Oryza sativa subsp. japonica</name>
    <name type="common">Rice</name>
    <dbReference type="NCBI Taxonomy" id="39947"/>
    <lineage>
        <taxon>Eukaryota</taxon>
        <taxon>Viridiplantae</taxon>
        <taxon>Streptophyta</taxon>
        <taxon>Embryophyta</taxon>
        <taxon>Tracheophyta</taxon>
        <taxon>Spermatophyta</taxon>
        <taxon>Magnoliopsida</taxon>
        <taxon>Liliopsida</taxon>
        <taxon>Poales</taxon>
        <taxon>Poaceae</taxon>
        <taxon>BOP clade</taxon>
        <taxon>Oryzoideae</taxon>
        <taxon>Oryzeae</taxon>
        <taxon>Oryzinae</taxon>
        <taxon>Oryza</taxon>
        <taxon>Oryza sativa</taxon>
    </lineage>
</organism>
<dbReference type="GO" id="GO:0006281">
    <property type="term" value="P:DNA repair"/>
    <property type="evidence" value="ECO:0007669"/>
    <property type="project" value="UniProtKB-UniRule"/>
</dbReference>
<sequence>MEASRPAHARHMESNAARAAAAAAGEGVGDHDDDGEEEEEEEKWREALAAAWGQSRAKRKAIRGVLRRRQGHDTRPKEQVADGEALLELVNSLAITAKSKKKDGPTPSEFVTSLLTKFGVRASLLDASIESFSCSDLGAMASPIVHDSNWVAKQCRLLMEILVGIGALILAIETVEDILALSFLVKDGRVEIDVDDKGNHFVVPRNAPAAELITSREVINSQYVFRFDTKDWKIMEGVVEPGDELMPHRQNNIGEHYNNAKSYSASEPQRKRDEFAQGEGMDETLIKPCAEDVILKRKRRSEAESLKHWFSSCKWQ</sequence>
<dbReference type="GO" id="GO:0030915">
    <property type="term" value="C:Smc5-Smc6 complex"/>
    <property type="evidence" value="ECO:0007669"/>
    <property type="project" value="UniProtKB-UniRule"/>
</dbReference>
<evidence type="ECO:0000256" key="5">
    <source>
        <dbReference type="ARBA" id="ARBA00023204"/>
    </source>
</evidence>
<evidence type="ECO:0000259" key="9">
    <source>
        <dbReference type="Pfam" id="PF08743"/>
    </source>
</evidence>
<feature type="compositionally biased region" description="Acidic residues" evidence="8">
    <location>
        <begin position="31"/>
        <end position="41"/>
    </location>
</feature>
<reference evidence="10" key="2">
    <citation type="submission" date="2008-12" db="EMBL/GenBank/DDBJ databases">
        <title>Improved gene annotation of the rice (Oryza sativa) genomes.</title>
        <authorList>
            <person name="Wang J."/>
            <person name="Li R."/>
            <person name="Fan W."/>
            <person name="Huang Q."/>
            <person name="Zhang J."/>
            <person name="Zhou Y."/>
            <person name="Hu Y."/>
            <person name="Zi S."/>
            <person name="Li J."/>
            <person name="Ni P."/>
            <person name="Zheng H."/>
            <person name="Zhang Y."/>
            <person name="Zhao M."/>
            <person name="Hao Q."/>
            <person name="McDermott J."/>
            <person name="Samudrala R."/>
            <person name="Kristiansen K."/>
            <person name="Wong G.K.-S."/>
        </authorList>
    </citation>
    <scope>NUCLEOTIDE SEQUENCE</scope>
</reference>
<evidence type="ECO:0000256" key="1">
    <source>
        <dbReference type="ARBA" id="ARBA00004123"/>
    </source>
</evidence>
<comment type="similarity">
    <text evidence="2 7">Belongs to the NSE4 family.</text>
</comment>
<dbReference type="PANTHER" id="PTHR16140">
    <property type="entry name" value="NON-STRUCTURAL MAINTENANCE OF CHROMOSOMES ELEMENT 4"/>
    <property type="match status" value="1"/>
</dbReference>
<reference evidence="10" key="1">
    <citation type="journal article" date="2005" name="PLoS Biol.">
        <title>The genomes of Oryza sativa: a history of duplications.</title>
        <authorList>
            <person name="Yu J."/>
            <person name="Wang J."/>
            <person name="Lin W."/>
            <person name="Li S."/>
            <person name="Li H."/>
            <person name="Zhou J."/>
            <person name="Ni P."/>
            <person name="Dong W."/>
            <person name="Hu S."/>
            <person name="Zeng C."/>
            <person name="Zhang J."/>
            <person name="Zhang Y."/>
            <person name="Li R."/>
            <person name="Xu Z."/>
            <person name="Li S."/>
            <person name="Li X."/>
            <person name="Zheng H."/>
            <person name="Cong L."/>
            <person name="Lin L."/>
            <person name="Yin J."/>
            <person name="Geng J."/>
            <person name="Li G."/>
            <person name="Shi J."/>
            <person name="Liu J."/>
            <person name="Lv H."/>
            <person name="Li J."/>
            <person name="Wang J."/>
            <person name="Deng Y."/>
            <person name="Ran L."/>
            <person name="Shi X."/>
            <person name="Wang X."/>
            <person name="Wu Q."/>
            <person name="Li C."/>
            <person name="Ren X."/>
            <person name="Wang J."/>
            <person name="Wang X."/>
            <person name="Li D."/>
            <person name="Liu D."/>
            <person name="Zhang X."/>
            <person name="Ji Z."/>
            <person name="Zhao W."/>
            <person name="Sun Y."/>
            <person name="Zhang Z."/>
            <person name="Bao J."/>
            <person name="Han Y."/>
            <person name="Dong L."/>
            <person name="Ji J."/>
            <person name="Chen P."/>
            <person name="Wu S."/>
            <person name="Liu J."/>
            <person name="Xiao Y."/>
            <person name="Bu D."/>
            <person name="Tan J."/>
            <person name="Yang L."/>
            <person name="Ye C."/>
            <person name="Zhang J."/>
            <person name="Xu J."/>
            <person name="Zhou Y."/>
            <person name="Yu Y."/>
            <person name="Zhang B."/>
            <person name="Zhuang S."/>
            <person name="Wei H."/>
            <person name="Liu B."/>
            <person name="Lei M."/>
            <person name="Yu H."/>
            <person name="Li Y."/>
            <person name="Xu H."/>
            <person name="Wei S."/>
            <person name="He X."/>
            <person name="Fang L."/>
            <person name="Zhang Z."/>
            <person name="Zhang Y."/>
            <person name="Huang X."/>
            <person name="Su Z."/>
            <person name="Tong W."/>
            <person name="Li J."/>
            <person name="Tong Z."/>
            <person name="Li S."/>
            <person name="Ye J."/>
            <person name="Wang L."/>
            <person name="Fang L."/>
            <person name="Lei T."/>
            <person name="Chen C."/>
            <person name="Chen H."/>
            <person name="Xu Z."/>
            <person name="Li H."/>
            <person name="Huang H."/>
            <person name="Zhang F."/>
            <person name="Xu H."/>
            <person name="Li N."/>
            <person name="Zhao C."/>
            <person name="Li S."/>
            <person name="Dong L."/>
            <person name="Huang Y."/>
            <person name="Li L."/>
            <person name="Xi Y."/>
            <person name="Qi Q."/>
            <person name="Li W."/>
            <person name="Zhang B."/>
            <person name="Hu W."/>
            <person name="Zhang Y."/>
            <person name="Tian X."/>
            <person name="Jiao Y."/>
            <person name="Liang X."/>
            <person name="Jin J."/>
            <person name="Gao L."/>
            <person name="Zheng W."/>
            <person name="Hao B."/>
            <person name="Liu S."/>
            <person name="Wang W."/>
            <person name="Yuan L."/>
            <person name="Cao M."/>
            <person name="McDermott J."/>
            <person name="Samudrala R."/>
            <person name="Wang J."/>
            <person name="Wong G.K."/>
            <person name="Yang H."/>
        </authorList>
    </citation>
    <scope>NUCLEOTIDE SEQUENCE [LARGE SCALE GENOMIC DNA]</scope>
</reference>
<dbReference type="Proteomes" id="UP000007752">
    <property type="component" value="Chromosome 8"/>
</dbReference>
<feature type="compositionally biased region" description="Low complexity" evidence="8">
    <location>
        <begin position="16"/>
        <end position="25"/>
    </location>
</feature>
<proteinExistence type="inferred from homology"/>
<evidence type="ECO:0000256" key="6">
    <source>
        <dbReference type="ARBA" id="ARBA00023242"/>
    </source>
</evidence>
<keyword evidence="5 7" id="KW-0234">DNA repair</keyword>
<name>B9G1R1_ORYSJ</name>
<comment type="subunit">
    <text evidence="7">Component of the SMC5-SMC6 complex.</text>
</comment>
<dbReference type="InterPro" id="IPR014854">
    <property type="entry name" value="Nse4_C"/>
</dbReference>
<dbReference type="PANTHER" id="PTHR16140:SF15">
    <property type="entry name" value="NON-STRUCTURAL MAINTENANCE OF CHROMOSOMES ELEMENT 4"/>
    <property type="match status" value="1"/>
</dbReference>
<dbReference type="Pfam" id="PF08743">
    <property type="entry name" value="Nse4_C"/>
    <property type="match status" value="1"/>
</dbReference>
<feature type="region of interest" description="Disordered" evidence="8">
    <location>
        <begin position="258"/>
        <end position="278"/>
    </location>
</feature>
<evidence type="ECO:0000256" key="2">
    <source>
        <dbReference type="ARBA" id="ARBA00008997"/>
    </source>
</evidence>
<keyword evidence="4 7" id="KW-0233">DNA recombination</keyword>
<dbReference type="InterPro" id="IPR027786">
    <property type="entry name" value="Nse4/EID"/>
</dbReference>
<accession>B9G1R1</accession>
<dbReference type="EMBL" id="CM000145">
    <property type="protein sequence ID" value="EEE68978.1"/>
    <property type="molecule type" value="Genomic_DNA"/>
</dbReference>
<feature type="compositionally biased region" description="Polar residues" evidence="8">
    <location>
        <begin position="258"/>
        <end position="267"/>
    </location>
</feature>
<feature type="domain" description="Non-structural maintenance of chromosome element 4 C-terminal" evidence="9">
    <location>
        <begin position="173"/>
        <end position="241"/>
    </location>
</feature>
<dbReference type="GO" id="GO:0006310">
    <property type="term" value="P:DNA recombination"/>
    <property type="evidence" value="ECO:0007669"/>
    <property type="project" value="UniProtKB-UniRule"/>
</dbReference>